<comment type="caution">
    <text evidence="2">The sequence shown here is derived from an EMBL/GenBank/DDBJ whole genome shotgun (WGS) entry which is preliminary data.</text>
</comment>
<keyword evidence="1" id="KW-0812">Transmembrane</keyword>
<organism evidence="2">
    <name type="scientific">marine sediment metagenome</name>
    <dbReference type="NCBI Taxonomy" id="412755"/>
    <lineage>
        <taxon>unclassified sequences</taxon>
        <taxon>metagenomes</taxon>
        <taxon>ecological metagenomes</taxon>
    </lineage>
</organism>
<evidence type="ECO:0000256" key="1">
    <source>
        <dbReference type="SAM" id="Phobius"/>
    </source>
</evidence>
<proteinExistence type="predicted"/>
<evidence type="ECO:0000313" key="2">
    <source>
        <dbReference type="EMBL" id="GAG23663.1"/>
    </source>
</evidence>
<accession>X0WGL6</accession>
<feature type="transmembrane region" description="Helical" evidence="1">
    <location>
        <begin position="54"/>
        <end position="78"/>
    </location>
</feature>
<keyword evidence="1" id="KW-0472">Membrane</keyword>
<dbReference type="AlphaFoldDB" id="X0WGL6"/>
<dbReference type="EMBL" id="BARS01030597">
    <property type="protein sequence ID" value="GAG23663.1"/>
    <property type="molecule type" value="Genomic_DNA"/>
</dbReference>
<protein>
    <submittedName>
        <fullName evidence="2">Uncharacterized protein</fullName>
    </submittedName>
</protein>
<reference evidence="2" key="1">
    <citation type="journal article" date="2014" name="Front. Microbiol.">
        <title>High frequency of phylogenetically diverse reductive dehalogenase-homologous genes in deep subseafloor sedimentary metagenomes.</title>
        <authorList>
            <person name="Kawai M."/>
            <person name="Futagami T."/>
            <person name="Toyoda A."/>
            <person name="Takaki Y."/>
            <person name="Nishi S."/>
            <person name="Hori S."/>
            <person name="Arai W."/>
            <person name="Tsubouchi T."/>
            <person name="Morono Y."/>
            <person name="Uchiyama I."/>
            <person name="Ito T."/>
            <person name="Fujiyama A."/>
            <person name="Inagaki F."/>
            <person name="Takami H."/>
        </authorList>
    </citation>
    <scope>NUCLEOTIDE SEQUENCE</scope>
    <source>
        <strain evidence="2">Expedition CK06-06</strain>
    </source>
</reference>
<feature type="non-terminal residue" evidence="2">
    <location>
        <position position="1"/>
    </location>
</feature>
<keyword evidence="1" id="KW-1133">Transmembrane helix</keyword>
<name>X0WGL6_9ZZZZ</name>
<feature type="transmembrane region" description="Helical" evidence="1">
    <location>
        <begin position="18"/>
        <end position="42"/>
    </location>
</feature>
<gene>
    <name evidence="2" type="ORF">S01H1_47709</name>
</gene>
<sequence>QGLIIDFIFAILRSKRKLAAIIASAASSVYLVFALVIVGKIFGVPGITQTAKVFLSPLLLVATLIAGGISGYLAWLIYQRIRNTSIVSRIQG</sequence>